<evidence type="ECO:0000313" key="5">
    <source>
        <dbReference type="Proteomes" id="UP000005447"/>
    </source>
</evidence>
<dbReference type="SMART" id="SM00407">
    <property type="entry name" value="IGc1"/>
    <property type="match status" value="1"/>
</dbReference>
<name>A0A286X9S2_CAVPO</name>
<dbReference type="InterPro" id="IPR036179">
    <property type="entry name" value="Ig-like_dom_sf"/>
</dbReference>
<evidence type="ECO:0000259" key="3">
    <source>
        <dbReference type="PROSITE" id="PS50835"/>
    </source>
</evidence>
<dbReference type="GeneTree" id="ENSGT00940000153307"/>
<dbReference type="CDD" id="cd07699">
    <property type="entry name" value="IgC1_L"/>
    <property type="match status" value="1"/>
</dbReference>
<dbReference type="Bgee" id="ENSCPOG00000037674">
    <property type="expression patterns" value="Expressed in uterine cervix and 9 other cell types or tissues"/>
</dbReference>
<organism evidence="4 5">
    <name type="scientific">Cavia porcellus</name>
    <name type="common">Guinea pig</name>
    <dbReference type="NCBI Taxonomy" id="10141"/>
    <lineage>
        <taxon>Eukaryota</taxon>
        <taxon>Metazoa</taxon>
        <taxon>Chordata</taxon>
        <taxon>Craniata</taxon>
        <taxon>Vertebrata</taxon>
        <taxon>Euteleostomi</taxon>
        <taxon>Mammalia</taxon>
        <taxon>Eutheria</taxon>
        <taxon>Euarchontoglires</taxon>
        <taxon>Glires</taxon>
        <taxon>Rodentia</taxon>
        <taxon>Hystricomorpha</taxon>
        <taxon>Caviidae</taxon>
        <taxon>Cavia</taxon>
    </lineage>
</organism>
<dbReference type="InterPro" id="IPR013783">
    <property type="entry name" value="Ig-like_fold"/>
</dbReference>
<evidence type="ECO:0000256" key="1">
    <source>
        <dbReference type="ARBA" id="ARBA00023157"/>
    </source>
</evidence>
<dbReference type="Gene3D" id="2.60.40.10">
    <property type="entry name" value="Immunoglobulins"/>
    <property type="match status" value="1"/>
</dbReference>
<dbReference type="InterPro" id="IPR007110">
    <property type="entry name" value="Ig-like_dom"/>
</dbReference>
<dbReference type="EMBL" id="AAKN02007205">
    <property type="status" value="NOT_ANNOTATED_CDS"/>
    <property type="molecule type" value="Genomic_DNA"/>
</dbReference>
<reference evidence="4" key="3">
    <citation type="submission" date="2025-09" db="UniProtKB">
        <authorList>
            <consortium name="Ensembl"/>
        </authorList>
    </citation>
    <scope>IDENTIFICATION</scope>
    <source>
        <strain evidence="4">2N</strain>
    </source>
</reference>
<protein>
    <recommendedName>
        <fullName evidence="3">Ig-like domain-containing protein</fullName>
    </recommendedName>
</protein>
<feature type="domain" description="Ig-like" evidence="3">
    <location>
        <begin position="39"/>
        <end position="133"/>
    </location>
</feature>
<dbReference type="Pfam" id="PF07654">
    <property type="entry name" value="C1-set"/>
    <property type="match status" value="1"/>
</dbReference>
<dbReference type="InParanoid" id="A0A286X9S2"/>
<accession>A0A286X9S2</accession>
<dbReference type="PANTHER" id="PTHR19944">
    <property type="entry name" value="MHC CLASS II-RELATED"/>
    <property type="match status" value="1"/>
</dbReference>
<dbReference type="InterPro" id="IPR050160">
    <property type="entry name" value="MHC/Immunoglobulin"/>
</dbReference>
<dbReference type="Ensembl" id="ENSCPOT00000034109.1">
    <property type="protein sequence ID" value="ENSCPOP00000022178.1"/>
    <property type="gene ID" value="ENSCPOG00000037674.1"/>
</dbReference>
<dbReference type="AlphaFoldDB" id="A0A286X9S2"/>
<keyword evidence="2" id="KW-0393">Immunoglobulin domain</keyword>
<reference evidence="4" key="2">
    <citation type="submission" date="2025-08" db="UniProtKB">
        <authorList>
            <consortium name="Ensembl"/>
        </authorList>
    </citation>
    <scope>IDENTIFICATION</scope>
    <source>
        <strain evidence="4">2N</strain>
    </source>
</reference>
<dbReference type="InterPro" id="IPR003597">
    <property type="entry name" value="Ig_C1-set"/>
</dbReference>
<evidence type="ECO:0000256" key="2">
    <source>
        <dbReference type="ARBA" id="ARBA00023319"/>
    </source>
</evidence>
<dbReference type="Proteomes" id="UP000005447">
    <property type="component" value="Unassembled WGS sequence"/>
</dbReference>
<dbReference type="VEuPathDB" id="HostDB:ENSCPOG00000037674"/>
<proteinExistence type="predicted"/>
<dbReference type="PANTHER" id="PTHR19944:SF98">
    <property type="entry name" value="IG-LIKE DOMAIN-CONTAINING PROTEIN"/>
    <property type="match status" value="1"/>
</dbReference>
<sequence length="138" mass="14796">MEGGGAQGQQRFLQKSVSQCGVFGGGTRLTVLGQPKSAPTVSLFPPSSEELQDNKATVVCLLNSFYPGSVTVNWKADGSTITQGVQTTQPAKQSDNKYMASSYLTLTPDQWRSHQRISCQVEHEAGNVEKSLAPSECS</sequence>
<evidence type="ECO:0000313" key="4">
    <source>
        <dbReference type="Ensembl" id="ENSCPOP00000022178.1"/>
    </source>
</evidence>
<dbReference type="SUPFAM" id="SSF48726">
    <property type="entry name" value="Immunoglobulin"/>
    <property type="match status" value="1"/>
</dbReference>
<dbReference type="PROSITE" id="PS50835">
    <property type="entry name" value="IG_LIKE"/>
    <property type="match status" value="1"/>
</dbReference>
<reference evidence="5" key="1">
    <citation type="journal article" date="2011" name="Nature">
        <title>A high-resolution map of human evolutionary constraint using 29 mammals.</title>
        <authorList>
            <person name="Lindblad-Toh K."/>
            <person name="Garber M."/>
            <person name="Zuk O."/>
            <person name="Lin M.F."/>
            <person name="Parker B.J."/>
            <person name="Washietl S."/>
            <person name="Kheradpour P."/>
            <person name="Ernst J."/>
            <person name="Jordan G."/>
            <person name="Mauceli E."/>
            <person name="Ward L.D."/>
            <person name="Lowe C.B."/>
            <person name="Holloway A.K."/>
            <person name="Clamp M."/>
            <person name="Gnerre S."/>
            <person name="Alfoldi J."/>
            <person name="Beal K."/>
            <person name="Chang J."/>
            <person name="Clawson H."/>
            <person name="Cuff J."/>
            <person name="Di Palma F."/>
            <person name="Fitzgerald S."/>
            <person name="Flicek P."/>
            <person name="Guttman M."/>
            <person name="Hubisz M.J."/>
            <person name="Jaffe D.B."/>
            <person name="Jungreis I."/>
            <person name="Kent W.J."/>
            <person name="Kostka D."/>
            <person name="Lara M."/>
            <person name="Martins A.L."/>
            <person name="Massingham T."/>
            <person name="Moltke I."/>
            <person name="Raney B.J."/>
            <person name="Rasmussen M.D."/>
            <person name="Robinson J."/>
            <person name="Stark A."/>
            <person name="Vilella A.J."/>
            <person name="Wen J."/>
            <person name="Xie X."/>
            <person name="Zody M.C."/>
            <person name="Baldwin J."/>
            <person name="Bloom T."/>
            <person name="Chin C.W."/>
            <person name="Heiman D."/>
            <person name="Nicol R."/>
            <person name="Nusbaum C."/>
            <person name="Young S."/>
            <person name="Wilkinson J."/>
            <person name="Worley K.C."/>
            <person name="Kovar C.L."/>
            <person name="Muzny D.M."/>
            <person name="Gibbs R.A."/>
            <person name="Cree A."/>
            <person name="Dihn H.H."/>
            <person name="Fowler G."/>
            <person name="Jhangiani S."/>
            <person name="Joshi V."/>
            <person name="Lee S."/>
            <person name="Lewis L.R."/>
            <person name="Nazareth L.V."/>
            <person name="Okwuonu G."/>
            <person name="Santibanez J."/>
            <person name="Warren W.C."/>
            <person name="Mardis E.R."/>
            <person name="Weinstock G.M."/>
            <person name="Wilson R.K."/>
            <person name="Delehaunty K."/>
            <person name="Dooling D."/>
            <person name="Fronik C."/>
            <person name="Fulton L."/>
            <person name="Fulton B."/>
            <person name="Graves T."/>
            <person name="Minx P."/>
            <person name="Sodergren E."/>
            <person name="Birney E."/>
            <person name="Margulies E.H."/>
            <person name="Herrero J."/>
            <person name="Green E.D."/>
            <person name="Haussler D."/>
            <person name="Siepel A."/>
            <person name="Goldman N."/>
            <person name="Pollard K.S."/>
            <person name="Pedersen J.S."/>
            <person name="Lander E.S."/>
            <person name="Kellis M."/>
        </authorList>
    </citation>
    <scope>NUCLEOTIDE SEQUENCE [LARGE SCALE GENOMIC DNA]</scope>
    <source>
        <strain evidence="5">2N</strain>
    </source>
</reference>
<keyword evidence="5" id="KW-1185">Reference proteome</keyword>
<dbReference type="EMBL" id="AAKN02007206">
    <property type="status" value="NOT_ANNOTATED_CDS"/>
    <property type="molecule type" value="Genomic_DNA"/>
</dbReference>
<keyword evidence="1" id="KW-1015">Disulfide bond</keyword>